<dbReference type="EMBL" id="REGR01000003">
    <property type="protein sequence ID" value="RXZ44506.1"/>
    <property type="molecule type" value="Genomic_DNA"/>
</dbReference>
<evidence type="ECO:0000313" key="1">
    <source>
        <dbReference type="EMBL" id="RXZ44506.1"/>
    </source>
</evidence>
<dbReference type="Gene3D" id="3.40.50.1820">
    <property type="entry name" value="alpha/beta hydrolase"/>
    <property type="match status" value="1"/>
</dbReference>
<dbReference type="SUPFAM" id="SSF53474">
    <property type="entry name" value="alpha/beta-Hydrolases"/>
    <property type="match status" value="1"/>
</dbReference>
<accession>A0ABY0FEM6</accession>
<reference evidence="1 2" key="1">
    <citation type="submission" date="2018-10" db="EMBL/GenBank/DDBJ databases">
        <title>Draft genome of Fastidiocella sp. strain 375T, a bacterium isolated from a karstic cave dripping water.</title>
        <authorList>
            <person name="Coelho C."/>
            <person name="Verissimo A."/>
            <person name="Tiago I."/>
        </authorList>
    </citation>
    <scope>NUCLEOTIDE SEQUENCE [LARGE SCALE GENOMIC DNA]</scope>
    <source>
        <strain evidence="1 2">CAVE-375</strain>
    </source>
</reference>
<keyword evidence="2" id="KW-1185">Reference proteome</keyword>
<comment type="caution">
    <text evidence="1">The sequence shown here is derived from an EMBL/GenBank/DDBJ whole genome shotgun (WGS) entry which is preliminary data.</text>
</comment>
<dbReference type="GO" id="GO:0016787">
    <property type="term" value="F:hydrolase activity"/>
    <property type="evidence" value="ECO:0007669"/>
    <property type="project" value="UniProtKB-KW"/>
</dbReference>
<name>A0ABY0FEM6_9NEIS</name>
<protein>
    <submittedName>
        <fullName evidence="1">Alpha/beta hydrolase</fullName>
    </submittedName>
</protein>
<gene>
    <name evidence="1" type="ORF">EBB06_05225</name>
</gene>
<dbReference type="InterPro" id="IPR010662">
    <property type="entry name" value="RBBP9/YdeN"/>
</dbReference>
<evidence type="ECO:0000313" key="2">
    <source>
        <dbReference type="Proteomes" id="UP000290682"/>
    </source>
</evidence>
<proteinExistence type="predicted"/>
<sequence>MANRILILPGIGNSGPQHWQSLWEDANPSFTRVAQRDWARPVRAEWVAALDEAVAASGPNTLLVAHSLGCLAVAHWAATTRRAIKGALLVAVPDPDGPAFPAEAEGFSPLPRQRFGFDSVVVASEDDPYGSVDFAAGVAGDWGSRLVKIGARGHINAASGLGMWPEGLVRLTTLKGYADAA</sequence>
<dbReference type="RefSeq" id="WP_129212058.1">
    <property type="nucleotide sequence ID" value="NZ_REGR01000003.1"/>
</dbReference>
<keyword evidence="1" id="KW-0378">Hydrolase</keyword>
<dbReference type="Pfam" id="PF06821">
    <property type="entry name" value="Ser_hydrolase"/>
    <property type="match status" value="1"/>
</dbReference>
<dbReference type="Proteomes" id="UP000290682">
    <property type="component" value="Unassembled WGS sequence"/>
</dbReference>
<organism evidence="1 2">
    <name type="scientific">Crenobacter cavernae</name>
    <dbReference type="NCBI Taxonomy" id="2290923"/>
    <lineage>
        <taxon>Bacteria</taxon>
        <taxon>Pseudomonadati</taxon>
        <taxon>Pseudomonadota</taxon>
        <taxon>Betaproteobacteria</taxon>
        <taxon>Neisseriales</taxon>
        <taxon>Neisseriaceae</taxon>
        <taxon>Crenobacter</taxon>
    </lineage>
</organism>
<dbReference type="InterPro" id="IPR029058">
    <property type="entry name" value="AB_hydrolase_fold"/>
</dbReference>